<organism evidence="1 2">
    <name type="scientific">Fusarium decemcellulare</name>
    <dbReference type="NCBI Taxonomy" id="57161"/>
    <lineage>
        <taxon>Eukaryota</taxon>
        <taxon>Fungi</taxon>
        <taxon>Dikarya</taxon>
        <taxon>Ascomycota</taxon>
        <taxon>Pezizomycotina</taxon>
        <taxon>Sordariomycetes</taxon>
        <taxon>Hypocreomycetidae</taxon>
        <taxon>Hypocreales</taxon>
        <taxon>Nectriaceae</taxon>
        <taxon>Fusarium</taxon>
        <taxon>Fusarium decemcellulare species complex</taxon>
    </lineage>
</organism>
<keyword evidence="2" id="KW-1185">Reference proteome</keyword>
<name>A0ACC1SUE1_9HYPO</name>
<reference evidence="1" key="1">
    <citation type="submission" date="2022-08" db="EMBL/GenBank/DDBJ databases">
        <title>Genome Sequence of Fusarium decemcellulare.</title>
        <authorList>
            <person name="Buettner E."/>
        </authorList>
    </citation>
    <scope>NUCLEOTIDE SEQUENCE</scope>
    <source>
        <strain evidence="1">Babe19</strain>
    </source>
</reference>
<evidence type="ECO:0000313" key="2">
    <source>
        <dbReference type="Proteomes" id="UP001148629"/>
    </source>
</evidence>
<proteinExistence type="predicted"/>
<comment type="caution">
    <text evidence="1">The sequence shown here is derived from an EMBL/GenBank/DDBJ whole genome shotgun (WGS) entry which is preliminary data.</text>
</comment>
<sequence>MKVATILALPALAIAAATPQIKERDSVITLGQILCVLVVTDIAECLVLPITRGDINNVANGGISCPIGVVNDVRSCLNLPALPIPN</sequence>
<dbReference type="Proteomes" id="UP001148629">
    <property type="component" value="Unassembled WGS sequence"/>
</dbReference>
<dbReference type="EMBL" id="JANRMS010000113">
    <property type="protein sequence ID" value="KAJ3546443.1"/>
    <property type="molecule type" value="Genomic_DNA"/>
</dbReference>
<accession>A0ACC1SUE1</accession>
<gene>
    <name evidence="1" type="ORF">NM208_g1996</name>
</gene>
<evidence type="ECO:0000313" key="1">
    <source>
        <dbReference type="EMBL" id="KAJ3546443.1"/>
    </source>
</evidence>
<protein>
    <submittedName>
        <fullName evidence="1">Uncharacterized protein</fullName>
    </submittedName>
</protein>